<dbReference type="Gene3D" id="3.40.50.1110">
    <property type="entry name" value="SGNH hydrolase"/>
    <property type="match status" value="1"/>
</dbReference>
<sequence length="291" mass="32584">MARRKFRPNVITWHEAQSEIVIPSNDPVFNDNLILAEGDSWFTLAGIPTSNLLFSMRFTASTLIVNCAKPGDTIINMSKMLKNSSFKSALSEEGLPWHLLLISGGGNDLIDEAENIILSKDERADSDINNMESYCDLEIFEKVIENIKDSFRKIVNLRDSPNSPAIGKPILVHTYDYFVPRNAPARFFPFTISGPWLYPVFSKAEIPEGIWIELAQFLVDKLAEGILELAEGSNKLHNFHVVDTRGTLVKAKLGSVGDSHDWLNEIHPDSAGYSKISKKIDAKILELKILK</sequence>
<proteinExistence type="predicted"/>
<dbReference type="OrthoDB" id="6194308at2"/>
<accession>A0A1I2QZG3</accession>
<dbReference type="AlphaFoldDB" id="A0A1I2QZG3"/>
<reference evidence="2" key="1">
    <citation type="submission" date="2016-10" db="EMBL/GenBank/DDBJ databases">
        <authorList>
            <person name="Varghese N."/>
            <person name="Submissions S."/>
        </authorList>
    </citation>
    <scope>NUCLEOTIDE SEQUENCE [LARGE SCALE GENOMIC DNA]</scope>
    <source>
        <strain evidence="2">CGMCC 1.10971</strain>
    </source>
</reference>
<protein>
    <recommendedName>
        <fullName evidence="3">GDSL-like Lipase/Acylhydrolase family protein</fullName>
    </recommendedName>
</protein>
<dbReference type="SUPFAM" id="SSF52266">
    <property type="entry name" value="SGNH hydrolase"/>
    <property type="match status" value="1"/>
</dbReference>
<dbReference type="STRING" id="1045558.SAMN05216175_105106"/>
<dbReference type="Proteomes" id="UP000198623">
    <property type="component" value="Unassembled WGS sequence"/>
</dbReference>
<organism evidence="1 2">
    <name type="scientific">Neptunomonas qingdaonensis</name>
    <dbReference type="NCBI Taxonomy" id="1045558"/>
    <lineage>
        <taxon>Bacteria</taxon>
        <taxon>Pseudomonadati</taxon>
        <taxon>Pseudomonadota</taxon>
        <taxon>Gammaproteobacteria</taxon>
        <taxon>Oceanospirillales</taxon>
        <taxon>Oceanospirillaceae</taxon>
        <taxon>Neptunomonas</taxon>
    </lineage>
</organism>
<keyword evidence="2" id="KW-1185">Reference proteome</keyword>
<evidence type="ECO:0000313" key="2">
    <source>
        <dbReference type="Proteomes" id="UP000198623"/>
    </source>
</evidence>
<name>A0A1I2QZG3_9GAMM</name>
<evidence type="ECO:0000313" key="1">
    <source>
        <dbReference type="EMBL" id="SFG31091.1"/>
    </source>
</evidence>
<dbReference type="EMBL" id="FOOU01000005">
    <property type="protein sequence ID" value="SFG31091.1"/>
    <property type="molecule type" value="Genomic_DNA"/>
</dbReference>
<gene>
    <name evidence="1" type="ORF">SAMN05216175_105106</name>
</gene>
<dbReference type="InterPro" id="IPR036514">
    <property type="entry name" value="SGNH_hydro_sf"/>
</dbReference>
<dbReference type="RefSeq" id="WP_090727076.1">
    <property type="nucleotide sequence ID" value="NZ_FOOU01000005.1"/>
</dbReference>
<evidence type="ECO:0008006" key="3">
    <source>
        <dbReference type="Google" id="ProtNLM"/>
    </source>
</evidence>
<dbReference type="GO" id="GO:0016788">
    <property type="term" value="F:hydrolase activity, acting on ester bonds"/>
    <property type="evidence" value="ECO:0007669"/>
    <property type="project" value="UniProtKB-ARBA"/>
</dbReference>